<feature type="domain" description="RING-type" evidence="17">
    <location>
        <begin position="141"/>
        <end position="183"/>
    </location>
</feature>
<evidence type="ECO:0000256" key="15">
    <source>
        <dbReference type="SAM" id="MobiDB-lite"/>
    </source>
</evidence>
<keyword evidence="10" id="KW-0862">Zinc</keyword>
<comment type="caution">
    <text evidence="18">The sequence shown here is derived from an EMBL/GenBank/DDBJ whole genome shotgun (WGS) entry which is preliminary data.</text>
</comment>
<evidence type="ECO:0000256" key="6">
    <source>
        <dbReference type="ARBA" id="ARBA00022692"/>
    </source>
</evidence>
<keyword evidence="11 16" id="KW-1133">Transmembrane helix</keyword>
<dbReference type="GO" id="GO:0031625">
    <property type="term" value="F:ubiquitin protein ligase binding"/>
    <property type="evidence" value="ECO:0007669"/>
    <property type="project" value="TreeGrafter"/>
</dbReference>
<dbReference type="AlphaFoldDB" id="A0A4S4ENS3"/>
<dbReference type="EMBL" id="SDRB02003366">
    <property type="protein sequence ID" value="THG17914.1"/>
    <property type="molecule type" value="Genomic_DNA"/>
</dbReference>
<dbReference type="Gene3D" id="3.30.40.10">
    <property type="entry name" value="Zinc/RING finger domain, C3HC4 (zinc finger)"/>
    <property type="match status" value="1"/>
</dbReference>
<keyword evidence="9" id="KW-0833">Ubl conjugation pathway</keyword>
<proteinExistence type="inferred from homology"/>
<comment type="similarity">
    <text evidence="13">Belongs to the RING-type zinc finger family. ATL subfamily.</text>
</comment>
<dbReference type="SMART" id="SM00184">
    <property type="entry name" value="RING"/>
    <property type="match status" value="1"/>
</dbReference>
<evidence type="ECO:0000313" key="19">
    <source>
        <dbReference type="Proteomes" id="UP000306102"/>
    </source>
</evidence>
<dbReference type="GO" id="GO:0061630">
    <property type="term" value="F:ubiquitin protein ligase activity"/>
    <property type="evidence" value="ECO:0007669"/>
    <property type="project" value="UniProtKB-EC"/>
</dbReference>
<comment type="subcellular location">
    <subcellularLocation>
        <location evidence="2">Membrane</location>
        <topology evidence="2">Single-pass membrane protein</topology>
    </subcellularLocation>
</comment>
<evidence type="ECO:0000256" key="5">
    <source>
        <dbReference type="ARBA" id="ARBA00022679"/>
    </source>
</evidence>
<dbReference type="EC" id="2.3.2.27" evidence="4"/>
<keyword evidence="12 16" id="KW-0472">Membrane</keyword>
<evidence type="ECO:0000256" key="16">
    <source>
        <dbReference type="SAM" id="Phobius"/>
    </source>
</evidence>
<evidence type="ECO:0000256" key="14">
    <source>
        <dbReference type="PROSITE-ProRule" id="PRU00175"/>
    </source>
</evidence>
<evidence type="ECO:0000256" key="13">
    <source>
        <dbReference type="ARBA" id="ARBA00024209"/>
    </source>
</evidence>
<evidence type="ECO:0000256" key="3">
    <source>
        <dbReference type="ARBA" id="ARBA00004906"/>
    </source>
</evidence>
<feature type="transmembrane region" description="Helical" evidence="16">
    <location>
        <begin position="52"/>
        <end position="74"/>
    </location>
</feature>
<protein>
    <recommendedName>
        <fullName evidence="4">RING-type E3 ubiquitin transferase</fullName>
        <ecNumber evidence="4">2.3.2.27</ecNumber>
    </recommendedName>
</protein>
<organism evidence="18 19">
    <name type="scientific">Camellia sinensis var. sinensis</name>
    <name type="common">China tea</name>
    <dbReference type="NCBI Taxonomy" id="542762"/>
    <lineage>
        <taxon>Eukaryota</taxon>
        <taxon>Viridiplantae</taxon>
        <taxon>Streptophyta</taxon>
        <taxon>Embryophyta</taxon>
        <taxon>Tracheophyta</taxon>
        <taxon>Spermatophyta</taxon>
        <taxon>Magnoliopsida</taxon>
        <taxon>eudicotyledons</taxon>
        <taxon>Gunneridae</taxon>
        <taxon>Pentapetalae</taxon>
        <taxon>asterids</taxon>
        <taxon>Ericales</taxon>
        <taxon>Theaceae</taxon>
        <taxon>Camellia</taxon>
    </lineage>
</organism>
<dbReference type="InterPro" id="IPR013083">
    <property type="entry name" value="Znf_RING/FYVE/PHD"/>
</dbReference>
<keyword evidence="6 16" id="KW-0812">Transmembrane</keyword>
<dbReference type="PROSITE" id="PS50089">
    <property type="entry name" value="ZF_RING_2"/>
    <property type="match status" value="1"/>
</dbReference>
<comment type="pathway">
    <text evidence="3">Protein modification; protein ubiquitination.</text>
</comment>
<dbReference type="FunFam" id="3.30.40.10:FF:000231">
    <property type="entry name" value="RING-H2 finger protein ATL46"/>
    <property type="match status" value="1"/>
</dbReference>
<dbReference type="Proteomes" id="UP000306102">
    <property type="component" value="Unassembled WGS sequence"/>
</dbReference>
<evidence type="ECO:0000313" key="18">
    <source>
        <dbReference type="EMBL" id="THG17914.1"/>
    </source>
</evidence>
<dbReference type="GO" id="GO:0016020">
    <property type="term" value="C:membrane"/>
    <property type="evidence" value="ECO:0007669"/>
    <property type="project" value="UniProtKB-SubCell"/>
</dbReference>
<evidence type="ECO:0000256" key="7">
    <source>
        <dbReference type="ARBA" id="ARBA00022723"/>
    </source>
</evidence>
<name>A0A4S4ENS3_CAMSN</name>
<dbReference type="InterPro" id="IPR001841">
    <property type="entry name" value="Znf_RING"/>
</dbReference>
<dbReference type="PANTHER" id="PTHR45768">
    <property type="entry name" value="E3 UBIQUITIN-PROTEIN LIGASE RNF13-LIKE"/>
    <property type="match status" value="1"/>
</dbReference>
<evidence type="ECO:0000256" key="10">
    <source>
        <dbReference type="ARBA" id="ARBA00022833"/>
    </source>
</evidence>
<dbReference type="Pfam" id="PF13639">
    <property type="entry name" value="zf-RING_2"/>
    <property type="match status" value="1"/>
</dbReference>
<dbReference type="GO" id="GO:0008270">
    <property type="term" value="F:zinc ion binding"/>
    <property type="evidence" value="ECO:0007669"/>
    <property type="project" value="UniProtKB-KW"/>
</dbReference>
<keyword evidence="7" id="KW-0479">Metal-binding</keyword>
<evidence type="ECO:0000256" key="4">
    <source>
        <dbReference type="ARBA" id="ARBA00012483"/>
    </source>
</evidence>
<feature type="region of interest" description="Disordered" evidence="15">
    <location>
        <begin position="294"/>
        <end position="314"/>
    </location>
</feature>
<evidence type="ECO:0000256" key="12">
    <source>
        <dbReference type="ARBA" id="ARBA00023136"/>
    </source>
</evidence>
<reference evidence="18 19" key="1">
    <citation type="journal article" date="2018" name="Proc. Natl. Acad. Sci. U.S.A.">
        <title>Draft genome sequence of Camellia sinensis var. sinensis provides insights into the evolution of the tea genome and tea quality.</title>
        <authorList>
            <person name="Wei C."/>
            <person name="Yang H."/>
            <person name="Wang S."/>
            <person name="Zhao J."/>
            <person name="Liu C."/>
            <person name="Gao L."/>
            <person name="Xia E."/>
            <person name="Lu Y."/>
            <person name="Tai Y."/>
            <person name="She G."/>
            <person name="Sun J."/>
            <person name="Cao H."/>
            <person name="Tong W."/>
            <person name="Gao Q."/>
            <person name="Li Y."/>
            <person name="Deng W."/>
            <person name="Jiang X."/>
            <person name="Wang W."/>
            <person name="Chen Q."/>
            <person name="Zhang S."/>
            <person name="Li H."/>
            <person name="Wu J."/>
            <person name="Wang P."/>
            <person name="Li P."/>
            <person name="Shi C."/>
            <person name="Zheng F."/>
            <person name="Jian J."/>
            <person name="Huang B."/>
            <person name="Shan D."/>
            <person name="Shi M."/>
            <person name="Fang C."/>
            <person name="Yue Y."/>
            <person name="Li F."/>
            <person name="Li D."/>
            <person name="Wei S."/>
            <person name="Han B."/>
            <person name="Jiang C."/>
            <person name="Yin Y."/>
            <person name="Xia T."/>
            <person name="Zhang Z."/>
            <person name="Bennetzen J.L."/>
            <person name="Zhao S."/>
            <person name="Wan X."/>
        </authorList>
    </citation>
    <scope>NUCLEOTIDE SEQUENCE [LARGE SCALE GENOMIC DNA]</scope>
    <source>
        <strain evidence="19">cv. Shuchazao</strain>
        <tissue evidence="18">Leaf</tissue>
    </source>
</reference>
<keyword evidence="19" id="KW-1185">Reference proteome</keyword>
<comment type="catalytic activity">
    <reaction evidence="1">
        <text>S-ubiquitinyl-[E2 ubiquitin-conjugating enzyme]-L-cysteine + [acceptor protein]-L-lysine = [E2 ubiquitin-conjugating enzyme]-L-cysteine + N(6)-ubiquitinyl-[acceptor protein]-L-lysine.</text>
        <dbReference type="EC" id="2.3.2.27"/>
    </reaction>
</comment>
<evidence type="ECO:0000256" key="9">
    <source>
        <dbReference type="ARBA" id="ARBA00022786"/>
    </source>
</evidence>
<evidence type="ECO:0000256" key="1">
    <source>
        <dbReference type="ARBA" id="ARBA00000900"/>
    </source>
</evidence>
<dbReference type="SUPFAM" id="SSF57850">
    <property type="entry name" value="RING/U-box"/>
    <property type="match status" value="1"/>
</dbReference>
<evidence type="ECO:0000256" key="2">
    <source>
        <dbReference type="ARBA" id="ARBA00004167"/>
    </source>
</evidence>
<dbReference type="CDD" id="cd16461">
    <property type="entry name" value="RING-H2_EL5-like"/>
    <property type="match status" value="1"/>
</dbReference>
<evidence type="ECO:0000259" key="17">
    <source>
        <dbReference type="PROSITE" id="PS50089"/>
    </source>
</evidence>
<sequence length="345" mass="37952">MARILYPLEQKDGILIHQPLSPFSSFSFSQSSSDFEKQSTASRPSAGIINPAILLAIVILALIFFIYGLLHLLVRFLMKTRPFSSISQSNRYPEASGSHTLQRQLQQLFRLHDSGLDQTLIDGLPVFFYEDIIGLKEPFDCAICLCEFSDQDRLRLLPICSHAFHINCIDTWLLSNSTCPLCRGTLVSSCLPMESPFLNLDSSREREQLSGFLGDAKNDFSCGARRENVGGKRVLPVRLGKFRSLNLGGENEEPCQGESSGCKLDERRCYSMGSLQYVVGDSNLQVALSLVSGDGGGGGNSARSGDVEGQKITSRARGESFSVSKIWLWSKKAKYPNSSETSLGA</sequence>
<dbReference type="PANTHER" id="PTHR45768:SF32">
    <property type="entry name" value="RING-TYPE DOMAIN-CONTAINING PROTEIN"/>
    <property type="match status" value="1"/>
</dbReference>
<keyword evidence="5" id="KW-0808">Transferase</keyword>
<evidence type="ECO:0000256" key="8">
    <source>
        <dbReference type="ARBA" id="ARBA00022771"/>
    </source>
</evidence>
<keyword evidence="8 14" id="KW-0863">Zinc-finger</keyword>
<evidence type="ECO:0000256" key="11">
    <source>
        <dbReference type="ARBA" id="ARBA00022989"/>
    </source>
</evidence>
<accession>A0A4S4ENS3</accession>
<gene>
    <name evidence="18" type="ORF">TEA_019081</name>
</gene>